<organism evidence="1 2">
    <name type="scientific">Ascaris lumbricoides</name>
    <name type="common">Giant roundworm</name>
    <dbReference type="NCBI Taxonomy" id="6252"/>
    <lineage>
        <taxon>Eukaryota</taxon>
        <taxon>Metazoa</taxon>
        <taxon>Ecdysozoa</taxon>
        <taxon>Nematoda</taxon>
        <taxon>Chromadorea</taxon>
        <taxon>Rhabditida</taxon>
        <taxon>Spirurina</taxon>
        <taxon>Ascaridomorpha</taxon>
        <taxon>Ascaridoidea</taxon>
        <taxon>Ascarididae</taxon>
        <taxon>Ascaris</taxon>
    </lineage>
</organism>
<protein>
    <submittedName>
        <fullName evidence="2">Miff domain-containing protein</fullName>
    </submittedName>
</protein>
<dbReference type="AlphaFoldDB" id="A0A0M3ISW0"/>
<keyword evidence="1" id="KW-1185">Reference proteome</keyword>
<sequence length="103" mass="11801">MLTLNGTPLSTMNSGGEYSAQRSDFYQLAFPVDDLDDVGLSDKPASDENRPVEETITNIHRQLNHLVSENLVSDFYLVRKFFSSMPNFPPQFLKRFLIYLLLL</sequence>
<accession>A0A0M3ISW0</accession>
<proteinExistence type="predicted"/>
<name>A0A0M3ISW0_ASCLU</name>
<evidence type="ECO:0000313" key="2">
    <source>
        <dbReference type="WBParaSite" id="ALUE_0002183801-mRNA-1"/>
    </source>
</evidence>
<reference evidence="2" key="1">
    <citation type="submission" date="2017-02" db="UniProtKB">
        <authorList>
            <consortium name="WormBaseParasite"/>
        </authorList>
    </citation>
    <scope>IDENTIFICATION</scope>
</reference>
<dbReference type="Proteomes" id="UP000036681">
    <property type="component" value="Unplaced"/>
</dbReference>
<evidence type="ECO:0000313" key="1">
    <source>
        <dbReference type="Proteomes" id="UP000036681"/>
    </source>
</evidence>
<dbReference type="WBParaSite" id="ALUE_0002183801-mRNA-1">
    <property type="protein sequence ID" value="ALUE_0002183801-mRNA-1"/>
    <property type="gene ID" value="ALUE_0002183801"/>
</dbReference>